<proteinExistence type="predicted"/>
<keyword evidence="2" id="KW-0689">Ribosomal protein</keyword>
<comment type="caution">
    <text evidence="2">The sequence shown here is derived from an EMBL/GenBank/DDBJ whole genome shotgun (WGS) entry which is preliminary data.</text>
</comment>
<dbReference type="EMBL" id="JACHCF010000018">
    <property type="protein sequence ID" value="MBB5624081.1"/>
    <property type="molecule type" value="Genomic_DNA"/>
</dbReference>
<dbReference type="CDD" id="cd04301">
    <property type="entry name" value="NAT_SF"/>
    <property type="match status" value="1"/>
</dbReference>
<dbReference type="InterPro" id="IPR000182">
    <property type="entry name" value="GNAT_dom"/>
</dbReference>
<evidence type="ECO:0000313" key="3">
    <source>
        <dbReference type="Proteomes" id="UP000537718"/>
    </source>
</evidence>
<dbReference type="AlphaFoldDB" id="A0A7W9DM67"/>
<dbReference type="Pfam" id="PF13508">
    <property type="entry name" value="Acetyltransf_7"/>
    <property type="match status" value="1"/>
</dbReference>
<gene>
    <name evidence="2" type="ORF">HDE69_005178</name>
</gene>
<name>A0A7W9DM67_9SPHI</name>
<feature type="domain" description="N-acetyltransferase" evidence="1">
    <location>
        <begin position="1"/>
        <end position="190"/>
    </location>
</feature>
<dbReference type="Gene3D" id="3.40.630.30">
    <property type="match status" value="1"/>
</dbReference>
<dbReference type="InterPro" id="IPR016181">
    <property type="entry name" value="Acyl_CoA_acyltransferase"/>
</dbReference>
<accession>A0A7W9DM67</accession>
<sequence>MIKATIKDKPLVIKILSDSFDDNKSVNYIIKQDNKREKRIKVLMEYSFDTCFMFGEVYLSNDKTACALILYPDRKKFNIKAIWADLTLVFKAIGISRANKAMSRESQIKSHYPNTPFYYLWFLGVLTSAQHKGIGSQLLAEIIQDSHQQNKQIYLETSTLKNLPWYEKFNFKVYHEINLGYSLYMMKSFKKLES</sequence>
<dbReference type="PROSITE" id="PS51186">
    <property type="entry name" value="GNAT"/>
    <property type="match status" value="1"/>
</dbReference>
<dbReference type="SUPFAM" id="SSF55729">
    <property type="entry name" value="Acyl-CoA N-acyltransferases (Nat)"/>
    <property type="match status" value="1"/>
</dbReference>
<dbReference type="GO" id="GO:0005840">
    <property type="term" value="C:ribosome"/>
    <property type="evidence" value="ECO:0007669"/>
    <property type="project" value="UniProtKB-KW"/>
</dbReference>
<dbReference type="InterPro" id="IPR052523">
    <property type="entry name" value="Trichothecene_AcTrans"/>
</dbReference>
<evidence type="ECO:0000313" key="2">
    <source>
        <dbReference type="EMBL" id="MBB5624081.1"/>
    </source>
</evidence>
<organism evidence="2 3">
    <name type="scientific">Pedobacter cryoconitis</name>
    <dbReference type="NCBI Taxonomy" id="188932"/>
    <lineage>
        <taxon>Bacteria</taxon>
        <taxon>Pseudomonadati</taxon>
        <taxon>Bacteroidota</taxon>
        <taxon>Sphingobacteriia</taxon>
        <taxon>Sphingobacteriales</taxon>
        <taxon>Sphingobacteriaceae</taxon>
        <taxon>Pedobacter</taxon>
    </lineage>
</organism>
<protein>
    <submittedName>
        <fullName evidence="2">Ribosomal protein S18 acetylase RimI-like enzyme</fullName>
    </submittedName>
</protein>
<dbReference type="RefSeq" id="WP_183870143.1">
    <property type="nucleotide sequence ID" value="NZ_JACHCF010000018.1"/>
</dbReference>
<dbReference type="PANTHER" id="PTHR42791:SF1">
    <property type="entry name" value="N-ACETYLTRANSFERASE DOMAIN-CONTAINING PROTEIN"/>
    <property type="match status" value="1"/>
</dbReference>
<evidence type="ECO:0000259" key="1">
    <source>
        <dbReference type="PROSITE" id="PS51186"/>
    </source>
</evidence>
<reference evidence="2 3" key="1">
    <citation type="submission" date="2020-08" db="EMBL/GenBank/DDBJ databases">
        <title>Genomic Encyclopedia of Type Strains, Phase IV (KMG-V): Genome sequencing to study the core and pangenomes of soil and plant-associated prokaryotes.</title>
        <authorList>
            <person name="Whitman W."/>
        </authorList>
    </citation>
    <scope>NUCLEOTIDE SEQUENCE [LARGE SCALE GENOMIC DNA]</scope>
    <source>
        <strain evidence="2 3">MP7CTX6</strain>
    </source>
</reference>
<dbReference type="GO" id="GO:0016747">
    <property type="term" value="F:acyltransferase activity, transferring groups other than amino-acyl groups"/>
    <property type="evidence" value="ECO:0007669"/>
    <property type="project" value="InterPro"/>
</dbReference>
<dbReference type="Proteomes" id="UP000537718">
    <property type="component" value="Unassembled WGS sequence"/>
</dbReference>
<keyword evidence="2" id="KW-0687">Ribonucleoprotein</keyword>
<dbReference type="PANTHER" id="PTHR42791">
    <property type="entry name" value="GNAT FAMILY ACETYLTRANSFERASE"/>
    <property type="match status" value="1"/>
</dbReference>